<dbReference type="PANTHER" id="PTHR10887:SF341">
    <property type="entry name" value="NFX1-TYPE ZINC FINGER-CONTAINING PROTEIN 1"/>
    <property type="match status" value="1"/>
</dbReference>
<dbReference type="InterPro" id="IPR041679">
    <property type="entry name" value="DNA2/NAM7-like_C"/>
</dbReference>
<feature type="region of interest" description="Disordered" evidence="2">
    <location>
        <begin position="877"/>
        <end position="970"/>
    </location>
</feature>
<dbReference type="OrthoDB" id="409395at2759"/>
<feature type="domain" description="DNA2/NAM7 helicase-like C-terminal" evidence="4">
    <location>
        <begin position="635"/>
        <end position="831"/>
    </location>
</feature>
<dbReference type="Pfam" id="PF13087">
    <property type="entry name" value="AAA_12"/>
    <property type="match status" value="1"/>
</dbReference>
<keyword evidence="1" id="KW-0347">Helicase</keyword>
<feature type="region of interest" description="Disordered" evidence="2">
    <location>
        <begin position="433"/>
        <end position="459"/>
    </location>
</feature>
<proteinExistence type="predicted"/>
<feature type="compositionally biased region" description="Polar residues" evidence="2">
    <location>
        <begin position="894"/>
        <end position="908"/>
    </location>
</feature>
<dbReference type="Gene3D" id="3.40.50.300">
    <property type="entry name" value="P-loop containing nucleotide triphosphate hydrolases"/>
    <property type="match status" value="3"/>
</dbReference>
<feature type="compositionally biased region" description="Polar residues" evidence="2">
    <location>
        <begin position="955"/>
        <end position="966"/>
    </location>
</feature>
<sequence length="1161" mass="130449">MAGDQVTQGTSRRDEIAYHVLKRHLDAQPEQDARELLEWQTSPEIPTSGELMKTEPPYLPQNCWDNSPSKNQYLESQYWLTRFEGTELLRRAVDRIRHYPDMMEDSDFYIYTQCFVGIVAARYLNGGLEPNFQAGENENTPPRIEIFWGNNDNAILDPSIDLIMVEAKGGYYEPIQHVLVGLQHAALYESKFDKYIIDECERSYMTTYAQEAFPAVQTPTVASQFDVSQREAFNRMTSHELAIVQGPPGTGKTFTSIVAIQSYIQTLQANKGKDEPPTLIVVSAQTNHALDQLLERCIQVGANVARLGGRSQVPVIKERTMYNLEQGSKIRVGPGQGENTRKSIFRNLKDALSMCFPGGFITAEHLHREGLLSNDQFESLCDNQWETAAQPLVMGNRPESPESLGEPEDSFGGLIAAWLEDCVEQDQTYVYRPPQGQTEASPEGFENGQEYQAPDLEEDERQRLKGEFISTEIYWTGSVPGSMSSHSAWYFQGCKYLRKYSDLYQIKPPQRGMVYRCLRKQLIDKIAGQLPKLLKAYQDACNDIKITKWNHKVKILQDEGVEVLGCTTSGLTKYRGLISAMKPRILMIEEAAETREANITSALYPSLDQVVLVGDHQQLVPQVAVHELEQPPYHLNVSLFERLVNLNLPYSMLKVQRRMIPIIRSVVHTFYPELEDHDYVKDPRNRAPVPGMGGKNLWWFQHRWGENQNAEFSFYNMNEAAMIVGFVRYLVQNGVHPSQITVLTYYTGQVSTILKHLRRSATLSNYNPTKEWSVRTVDGFQGEENDIIILSLVRSPASGHNRPNAGFVKNENRAVVATSRARCGMYIFGNSNNLLASDPESARTWQKVYDVFEKEGCIGYKLPVVCKKHDRITELGHPSEWETIPGGGLHPTTPAKTQASGPSSSQIESPRGGGRGGGRGARGARGGARGGKRGKQPKSGQQAQRLLKSPPIQDRSAQGSSAQVQQHQHELTSEDLIELGYHAGLAEQDAQVGQVSENRATIRIPVLDSGTSVFESAPLSEESVSDKWSPRKVMEKERALQLLWNRENNSPTRSSTKIRQTFYPTTSDRSGRLQPIVMEHIFPAPQLRDRPLTVGSEANSVFSEQPSRKQLALDAASGFDNVDNLEGFALTSECRVIRQPEPERDQGAETDDMVMPLIQFD</sequence>
<evidence type="ECO:0000313" key="5">
    <source>
        <dbReference type="EMBL" id="KAF7549403.1"/>
    </source>
</evidence>
<dbReference type="GO" id="GO:0031048">
    <property type="term" value="P:regulatory ncRNA-mediated heterochromatin formation"/>
    <property type="evidence" value="ECO:0007669"/>
    <property type="project" value="TreeGrafter"/>
</dbReference>
<dbReference type="GO" id="GO:0031380">
    <property type="term" value="C:nuclear RNA-directed RNA polymerase complex"/>
    <property type="evidence" value="ECO:0007669"/>
    <property type="project" value="TreeGrafter"/>
</dbReference>
<dbReference type="InterPro" id="IPR027417">
    <property type="entry name" value="P-loop_NTPase"/>
</dbReference>
<accession>A0A9P5H4R9</accession>
<keyword evidence="1" id="KW-0547">Nucleotide-binding</keyword>
<organism evidence="5 6">
    <name type="scientific">Cylindrodendrum hubeiense</name>
    <dbReference type="NCBI Taxonomy" id="595255"/>
    <lineage>
        <taxon>Eukaryota</taxon>
        <taxon>Fungi</taxon>
        <taxon>Dikarya</taxon>
        <taxon>Ascomycota</taxon>
        <taxon>Pezizomycotina</taxon>
        <taxon>Sordariomycetes</taxon>
        <taxon>Hypocreomycetidae</taxon>
        <taxon>Hypocreales</taxon>
        <taxon>Nectriaceae</taxon>
        <taxon>Cylindrodendrum</taxon>
    </lineage>
</organism>
<keyword evidence="6" id="KW-1185">Reference proteome</keyword>
<dbReference type="AlphaFoldDB" id="A0A9P5H4R9"/>
<evidence type="ECO:0000256" key="1">
    <source>
        <dbReference type="ARBA" id="ARBA00022806"/>
    </source>
</evidence>
<protein>
    <submittedName>
        <fullName evidence="5">Uncharacterized protein</fullName>
    </submittedName>
</protein>
<name>A0A9P5H4R9_9HYPO</name>
<keyword evidence="1" id="KW-0067">ATP-binding</keyword>
<dbReference type="CDD" id="cd18808">
    <property type="entry name" value="SF1_C_Upf1"/>
    <property type="match status" value="1"/>
</dbReference>
<feature type="domain" description="DNA2/NAM7 helicase helicase" evidence="3">
    <location>
        <begin position="225"/>
        <end position="312"/>
    </location>
</feature>
<comment type="caution">
    <text evidence="5">The sequence shown here is derived from an EMBL/GenBank/DDBJ whole genome shotgun (WGS) entry which is preliminary data.</text>
</comment>
<gene>
    <name evidence="5" type="ORF">G7Z17_g6403</name>
</gene>
<evidence type="ECO:0000256" key="2">
    <source>
        <dbReference type="SAM" id="MobiDB-lite"/>
    </source>
</evidence>
<keyword evidence="1" id="KW-0378">Hydrolase</keyword>
<dbReference type="EMBL" id="JAANBB010000123">
    <property type="protein sequence ID" value="KAF7549403.1"/>
    <property type="molecule type" value="Genomic_DNA"/>
</dbReference>
<dbReference type="SUPFAM" id="SSF52540">
    <property type="entry name" value="P-loop containing nucleoside triphosphate hydrolases"/>
    <property type="match status" value="1"/>
</dbReference>
<dbReference type="GO" id="GO:0004386">
    <property type="term" value="F:helicase activity"/>
    <property type="evidence" value="ECO:0007669"/>
    <property type="project" value="InterPro"/>
</dbReference>
<dbReference type="InterPro" id="IPR041677">
    <property type="entry name" value="DNA2/NAM7_AAA_11"/>
</dbReference>
<dbReference type="InterPro" id="IPR045055">
    <property type="entry name" value="DNA2/NAM7-like"/>
</dbReference>
<dbReference type="PANTHER" id="PTHR10887">
    <property type="entry name" value="DNA2/NAM7 HELICASE FAMILY"/>
    <property type="match status" value="1"/>
</dbReference>
<evidence type="ECO:0000259" key="3">
    <source>
        <dbReference type="Pfam" id="PF13086"/>
    </source>
</evidence>
<feature type="domain" description="DNA2/NAM7 helicase helicase" evidence="3">
    <location>
        <begin position="544"/>
        <end position="623"/>
    </location>
</feature>
<dbReference type="Pfam" id="PF13086">
    <property type="entry name" value="AAA_11"/>
    <property type="match status" value="2"/>
</dbReference>
<dbReference type="Proteomes" id="UP000722485">
    <property type="component" value="Unassembled WGS sequence"/>
</dbReference>
<feature type="compositionally biased region" description="Gly residues" evidence="2">
    <location>
        <begin position="911"/>
        <end position="929"/>
    </location>
</feature>
<dbReference type="InterPro" id="IPR047187">
    <property type="entry name" value="SF1_C_Upf1"/>
</dbReference>
<reference evidence="5" key="1">
    <citation type="submission" date="2020-03" db="EMBL/GenBank/DDBJ databases">
        <title>Draft Genome Sequence of Cylindrodendrum hubeiense.</title>
        <authorList>
            <person name="Buettner E."/>
            <person name="Kellner H."/>
        </authorList>
    </citation>
    <scope>NUCLEOTIDE SEQUENCE</scope>
    <source>
        <strain evidence="5">IHI 201604</strain>
    </source>
</reference>
<evidence type="ECO:0000313" key="6">
    <source>
        <dbReference type="Proteomes" id="UP000722485"/>
    </source>
</evidence>
<evidence type="ECO:0000259" key="4">
    <source>
        <dbReference type="Pfam" id="PF13087"/>
    </source>
</evidence>